<dbReference type="SUPFAM" id="SSF53098">
    <property type="entry name" value="Ribonuclease H-like"/>
    <property type="match status" value="1"/>
</dbReference>
<dbReference type="EMBL" id="KI274179">
    <property type="protein sequence ID" value="ESA24148.1"/>
    <property type="molecule type" value="Genomic_DNA"/>
</dbReference>
<accession>U9V003</accession>
<sequence length="368" mass="42679">MTWTFSKLVTGKSGSGKTNLLGNLVIGDKDEYVQRGEEGLEGGSRYIKCDDLIVCGYHPDKPKWGYVRMGEPVIYIDFQKVQDLDRDLAFQKLYYKLEEYYQTAEKMQTACKRARYVFTLAIIKNWLNKQALYQIHKPRPKYISQVSFNNITVPMEVIQADLCYMPYNRIGNKTYKFALNCVDIATCTKWIYPLTRRDSASVAKGFVKLFNSRICLIIWSKVKVLMVDGGVEFQDNVIILINKHELDNSVTRLLGISPAEARKKEHVFAKASKSREGPIGFDEPRLSHDVLVRYLLNPGELEDGRRCATDCNWSFQIYHIRESLVQKNQPVLYWLIDDEDNGPKRSFVREKLKIVKDVQLPFRWVFAN</sequence>
<organism evidence="1">
    <name type="scientific">Rhizophagus irregularis (strain DAOM 181602 / DAOM 197198 / MUCL 43194)</name>
    <name type="common">Arbuscular mycorrhizal fungus</name>
    <name type="synonym">Glomus intraradices</name>
    <dbReference type="NCBI Taxonomy" id="747089"/>
    <lineage>
        <taxon>Eukaryota</taxon>
        <taxon>Fungi</taxon>
        <taxon>Fungi incertae sedis</taxon>
        <taxon>Mucoromycota</taxon>
        <taxon>Glomeromycotina</taxon>
        <taxon>Glomeromycetes</taxon>
        <taxon>Glomerales</taxon>
        <taxon>Glomeraceae</taxon>
        <taxon>Rhizophagus</taxon>
    </lineage>
</organism>
<evidence type="ECO:0008006" key="2">
    <source>
        <dbReference type="Google" id="ProtNLM"/>
    </source>
</evidence>
<proteinExistence type="predicted"/>
<dbReference type="HOGENOM" id="CLU_048931_0_0_1"/>
<protein>
    <recommendedName>
        <fullName evidence="2">Integrase catalytic domain-containing protein</fullName>
    </recommendedName>
</protein>
<reference evidence="1" key="1">
    <citation type="submission" date="2013-07" db="EMBL/GenBank/DDBJ databases">
        <title>The genome of an arbuscular mycorrhizal fungus provides insights into the evolution of the oldest plant symbiosis.</title>
        <authorList>
            <consortium name="DOE Joint Genome Institute"/>
            <person name="Tisserant E."/>
            <person name="Malbreil M."/>
            <person name="Kuo A."/>
            <person name="Kohler A."/>
            <person name="Symeonidi A."/>
            <person name="Balestrini R."/>
            <person name="Charron P."/>
            <person name="Duensing N."/>
            <person name="Frei-dit-Frey N."/>
            <person name="Gianinazzi-Pearson V."/>
            <person name="Gilbert B."/>
            <person name="Handa Y."/>
            <person name="Hijri M."/>
            <person name="Kaul R."/>
            <person name="Kawaguchi M."/>
            <person name="Krajinski F."/>
            <person name="Lammers P."/>
            <person name="Lapierre D."/>
            <person name="Masclaux F.G."/>
            <person name="Murat C."/>
            <person name="Morin E."/>
            <person name="Ndikumana S."/>
            <person name="Pagni M."/>
            <person name="Petitpierre D."/>
            <person name="Requena N."/>
            <person name="Rosikiewicz P."/>
            <person name="Riley R."/>
            <person name="Saito K."/>
            <person name="San Clemente H."/>
            <person name="Shapiro H."/>
            <person name="van Tuinen D."/>
            <person name="Becard G."/>
            <person name="Bonfante P."/>
            <person name="Paszkowski U."/>
            <person name="Shachar-Hill Y."/>
            <person name="Young J.P."/>
            <person name="Sanders I.R."/>
            <person name="Henrissat B."/>
            <person name="Rensing S.A."/>
            <person name="Grigoriev I.V."/>
            <person name="Corradi N."/>
            <person name="Roux C."/>
            <person name="Martin F."/>
        </authorList>
    </citation>
    <scope>NUCLEOTIDE SEQUENCE</scope>
    <source>
        <strain evidence="1">DAOM 197198</strain>
    </source>
</reference>
<dbReference type="Gene3D" id="3.30.420.10">
    <property type="entry name" value="Ribonuclease H-like superfamily/Ribonuclease H"/>
    <property type="match status" value="1"/>
</dbReference>
<dbReference type="InterPro" id="IPR012337">
    <property type="entry name" value="RNaseH-like_sf"/>
</dbReference>
<name>U9V003_RHIID</name>
<dbReference type="AlphaFoldDB" id="U9V003"/>
<gene>
    <name evidence="1" type="ORF">GLOINDRAFT_14710</name>
</gene>
<dbReference type="InterPro" id="IPR036397">
    <property type="entry name" value="RNaseH_sf"/>
</dbReference>
<dbReference type="GO" id="GO:0003676">
    <property type="term" value="F:nucleic acid binding"/>
    <property type="evidence" value="ECO:0007669"/>
    <property type="project" value="InterPro"/>
</dbReference>
<evidence type="ECO:0000313" key="1">
    <source>
        <dbReference type="EMBL" id="ESA24148.1"/>
    </source>
</evidence>